<dbReference type="GO" id="GO:0003735">
    <property type="term" value="F:structural constituent of ribosome"/>
    <property type="evidence" value="ECO:0007669"/>
    <property type="project" value="InterPro"/>
</dbReference>
<evidence type="ECO:0000256" key="1">
    <source>
        <dbReference type="ARBA" id="ARBA00006540"/>
    </source>
</evidence>
<evidence type="ECO:0000256" key="3">
    <source>
        <dbReference type="ARBA" id="ARBA00023274"/>
    </source>
</evidence>
<keyword evidence="2 5" id="KW-0689">Ribosomal protein</keyword>
<dbReference type="InterPro" id="IPR009000">
    <property type="entry name" value="Transl_B-barrel_sf"/>
</dbReference>
<proteinExistence type="inferred from homology"/>
<name>A0A7J3XXH3_9CREN</name>
<protein>
    <submittedName>
        <fullName evidence="5">50S ribosomal protein L3</fullName>
    </submittedName>
</protein>
<accession>A0A7J3XXH3</accession>
<reference evidence="5" key="1">
    <citation type="journal article" date="2020" name="mSystems">
        <title>Genome- and Community-Level Interaction Insights into Carbon Utilization and Element Cycling Functions of Hydrothermarchaeota in Hydrothermal Sediment.</title>
        <authorList>
            <person name="Zhou Z."/>
            <person name="Liu Y."/>
            <person name="Xu W."/>
            <person name="Pan J."/>
            <person name="Luo Z.H."/>
            <person name="Li M."/>
        </authorList>
    </citation>
    <scope>NUCLEOTIDE SEQUENCE [LARGE SCALE GENOMIC DNA]</scope>
    <source>
        <strain evidence="5">SpSt-110</strain>
    </source>
</reference>
<evidence type="ECO:0000256" key="2">
    <source>
        <dbReference type="ARBA" id="ARBA00022980"/>
    </source>
</evidence>
<dbReference type="EMBL" id="DRYK01000014">
    <property type="protein sequence ID" value="HHP67281.1"/>
    <property type="molecule type" value="Genomic_DNA"/>
</dbReference>
<dbReference type="GO" id="GO:0022625">
    <property type="term" value="C:cytosolic large ribosomal subunit"/>
    <property type="evidence" value="ECO:0007669"/>
    <property type="project" value="TreeGrafter"/>
</dbReference>
<evidence type="ECO:0000313" key="5">
    <source>
        <dbReference type="EMBL" id="HHP67281.1"/>
    </source>
</evidence>
<comment type="caution">
    <text evidence="5">The sequence shown here is derived from an EMBL/GenBank/DDBJ whole genome shotgun (WGS) entry which is preliminary data.</text>
</comment>
<dbReference type="Gene3D" id="3.30.1430.10">
    <property type="match status" value="1"/>
</dbReference>
<dbReference type="Pfam" id="PF00297">
    <property type="entry name" value="Ribosomal_L3"/>
    <property type="match status" value="1"/>
</dbReference>
<dbReference type="SUPFAM" id="SSF50447">
    <property type="entry name" value="Translation proteins"/>
    <property type="match status" value="1"/>
</dbReference>
<comment type="similarity">
    <text evidence="1">Belongs to the universal ribosomal protein uL3 family.</text>
</comment>
<keyword evidence="3" id="KW-0687">Ribonucleoprotein</keyword>
<dbReference type="Gene3D" id="4.10.960.10">
    <property type="entry name" value="Ribosomal protein L3, domain 3"/>
    <property type="match status" value="1"/>
</dbReference>
<evidence type="ECO:0000256" key="4">
    <source>
        <dbReference type="SAM" id="MobiDB-lite"/>
    </source>
</evidence>
<feature type="region of interest" description="Disordered" evidence="4">
    <location>
        <begin position="287"/>
        <end position="313"/>
    </location>
</feature>
<dbReference type="PANTHER" id="PTHR11363">
    <property type="entry name" value="60S RIBOSOMAL PROTEIN L3-RELATED"/>
    <property type="match status" value="1"/>
</dbReference>
<dbReference type="NCBIfam" id="NF003261">
    <property type="entry name" value="PRK04231.1"/>
    <property type="match status" value="1"/>
</dbReference>
<dbReference type="InterPro" id="IPR000597">
    <property type="entry name" value="Ribosomal_uL3"/>
</dbReference>
<organism evidence="5">
    <name type="scientific">Thermogladius calderae</name>
    <dbReference type="NCBI Taxonomy" id="1200300"/>
    <lineage>
        <taxon>Archaea</taxon>
        <taxon>Thermoproteota</taxon>
        <taxon>Thermoprotei</taxon>
        <taxon>Desulfurococcales</taxon>
        <taxon>Desulfurococcaceae</taxon>
        <taxon>Thermogladius</taxon>
    </lineage>
</organism>
<dbReference type="AlphaFoldDB" id="A0A7J3XXH3"/>
<dbReference type="InterPro" id="IPR044892">
    <property type="entry name" value="Ribosomal_L3_dom_3_arc_sf"/>
</dbReference>
<dbReference type="InterPro" id="IPR045077">
    <property type="entry name" value="L3_arc_euk"/>
</dbReference>
<dbReference type="PROSITE" id="PS00474">
    <property type="entry name" value="RIBOSOMAL_L3"/>
    <property type="match status" value="1"/>
</dbReference>
<dbReference type="InterPro" id="IPR019926">
    <property type="entry name" value="Ribosomal_uL3_CS"/>
</dbReference>
<dbReference type="GO" id="GO:0003723">
    <property type="term" value="F:RNA binding"/>
    <property type="evidence" value="ECO:0007669"/>
    <property type="project" value="TreeGrafter"/>
</dbReference>
<gene>
    <name evidence="5" type="ORF">ENM60_00550</name>
</gene>
<dbReference type="Gene3D" id="2.40.30.10">
    <property type="entry name" value="Translation factors"/>
    <property type="match status" value="1"/>
</dbReference>
<dbReference type="GO" id="GO:0006412">
    <property type="term" value="P:translation"/>
    <property type="evidence" value="ECO:0007669"/>
    <property type="project" value="InterPro"/>
</dbReference>
<sequence length="396" mass="43865">MGHRKLEAPRHGSLGVRPRKRASELTVRVRTWPTKTWIEVLEDRYGSEVEKLNVARRPMLLAFPVYKAGMSHALVVEDRPRTPLTGKPVFTPLTILDAPPAIVLGLRTYVVEGGALRSQGEAWRSPVNAVMEVFEKFYKDNPFFKQVSAKDIVRKYLAGLRKVNHGLVKPDPGGEYGFKFIETDFENRVKQVLSGEIKAVSLIVSTLPVFSGIGKKKPEIFEIRVGGGKIDELASYAEKVTGGFVAVSDVFLEGQLVDVIGVTKGKGFQGVVKRFGVKELPRWHKHRKGSRKIGARSPGFGTMSEPPQAGQTGFHRRTELNKRILKIGMNGLEVVPEGGFLHYGLIYGPYLLLKGSVIGPVKRALLLRHPVRPPLGWLPLTPPQITYLSLESKQGA</sequence>
<dbReference type="PANTHER" id="PTHR11363:SF5">
    <property type="entry name" value="LARGE RIBOSOMAL SUBUNIT PROTEIN UL3"/>
    <property type="match status" value="1"/>
</dbReference>